<proteinExistence type="predicted"/>
<reference evidence="2 3" key="1">
    <citation type="submission" date="2023-01" db="EMBL/GenBank/DDBJ databases">
        <title>Minimal conservation of predation-associated metabolite biosynthetic gene clusters underscores biosynthetic potential of Myxococcota including descriptions for ten novel species: Archangium lansinium sp. nov., Myxococcus landrumus sp. nov., Nannocystis bai.</title>
        <authorList>
            <person name="Ahearne A."/>
            <person name="Stevens C."/>
            <person name="Dowd S."/>
        </authorList>
    </citation>
    <scope>NUCLEOTIDE SEQUENCE [LARGE SCALE GENOMIC DNA]</scope>
    <source>
        <strain evidence="2 3">WIWO2</strain>
    </source>
</reference>
<evidence type="ECO:0000313" key="2">
    <source>
        <dbReference type="EMBL" id="MDC0684226.1"/>
    </source>
</evidence>
<organism evidence="2 3">
    <name type="scientific">Sorangium atrum</name>
    <dbReference type="NCBI Taxonomy" id="2995308"/>
    <lineage>
        <taxon>Bacteria</taxon>
        <taxon>Pseudomonadati</taxon>
        <taxon>Myxococcota</taxon>
        <taxon>Polyangia</taxon>
        <taxon>Polyangiales</taxon>
        <taxon>Polyangiaceae</taxon>
        <taxon>Sorangium</taxon>
    </lineage>
</organism>
<evidence type="ECO:0000256" key="1">
    <source>
        <dbReference type="SAM" id="MobiDB-lite"/>
    </source>
</evidence>
<accession>A0ABT5CCQ7</accession>
<keyword evidence="3" id="KW-1185">Reference proteome</keyword>
<dbReference type="RefSeq" id="WP_272102350.1">
    <property type="nucleotide sequence ID" value="NZ_JAQNDK010000005.1"/>
</dbReference>
<sequence length="55" mass="5869">MTPTFRGARVTDVSGAGPPVRCIRRPEQPTDRFVNPLLPGAGRAGTSAAGLSWYR</sequence>
<gene>
    <name evidence="2" type="ORF">POL72_41270</name>
</gene>
<dbReference type="EMBL" id="JAQNDK010000005">
    <property type="protein sequence ID" value="MDC0684226.1"/>
    <property type="molecule type" value="Genomic_DNA"/>
</dbReference>
<name>A0ABT5CCQ7_9BACT</name>
<dbReference type="Proteomes" id="UP001217485">
    <property type="component" value="Unassembled WGS sequence"/>
</dbReference>
<feature type="region of interest" description="Disordered" evidence="1">
    <location>
        <begin position="1"/>
        <end position="55"/>
    </location>
</feature>
<comment type="caution">
    <text evidence="2">The sequence shown here is derived from an EMBL/GenBank/DDBJ whole genome shotgun (WGS) entry which is preliminary data.</text>
</comment>
<evidence type="ECO:0000313" key="3">
    <source>
        <dbReference type="Proteomes" id="UP001217485"/>
    </source>
</evidence>
<protein>
    <submittedName>
        <fullName evidence="2">Uncharacterized protein</fullName>
    </submittedName>
</protein>